<comment type="caution">
    <text evidence="2">The sequence shown here is derived from an EMBL/GenBank/DDBJ whole genome shotgun (WGS) entry which is preliminary data.</text>
</comment>
<protein>
    <submittedName>
        <fullName evidence="2">Uncharacterized protein</fullName>
    </submittedName>
</protein>
<accession>A0A495XRS6</accession>
<keyword evidence="1" id="KW-0472">Membrane</keyword>
<proteinExistence type="predicted"/>
<reference evidence="2 3" key="1">
    <citation type="submission" date="2018-10" db="EMBL/GenBank/DDBJ databases">
        <title>Sequencing the genomes of 1000 actinobacteria strains.</title>
        <authorList>
            <person name="Klenk H.-P."/>
        </authorList>
    </citation>
    <scope>NUCLEOTIDE SEQUENCE [LARGE SCALE GENOMIC DNA]</scope>
    <source>
        <strain evidence="2 3">DSM 43911</strain>
    </source>
</reference>
<sequence length="561" mass="61555">MEDLRTDDAHQRDIRVELLSELLADMQSPLPPYGIHITNARLIGPSDLDYWSLNSFSLPVGIEFRHCWFEKGIRAHDARLPWFHLDDCLIPYFQADRLVVQGSLFLRGLRTTNPEEERVRGGARELVEKAEEDARALWLGSVRLLGARIGRNLELDAACLHNPYGPALHAEGIGIGRALRIRTACVEAACETGAIQLVNARVGGDAWIDGTHIRNTKGPALNAEGLQVDGSLLLSAGFTATAASPELATVHLMSSRVGSRLDLSSGRRNTGDIWPSKAHDHKLAIQESPAVVNNSHRSRLTLDLGCASTNELRLPPEAVCSPRKRRCTTGKKIIIVGMKYTTLSKESAHRHWTHWLSHHVERFDAEPYHHLAATLRGSGRAREARDLLIDLENERHRRRSGPPHLGASAWHWIKRGVIGHGYKPGRALYFLLGVFISASILTISAQAAHLLHKPAVRVEGPTAAAPTTTASAQARPDTEEFLTTAKKSDDEDSPCPFGAAVRLAADLSVPLFTTNGRLGCDFKVDDPRGSTLATVGLLLQVLGWVFGTLFVVGFTGVIRRE</sequence>
<dbReference type="OrthoDB" id="5194370at2"/>
<evidence type="ECO:0000256" key="1">
    <source>
        <dbReference type="SAM" id="Phobius"/>
    </source>
</evidence>
<name>A0A495XRS6_9PSEU</name>
<dbReference type="RefSeq" id="WP_121228918.1">
    <property type="nucleotide sequence ID" value="NZ_JBIUBA010000003.1"/>
</dbReference>
<feature type="transmembrane region" description="Helical" evidence="1">
    <location>
        <begin position="537"/>
        <end position="558"/>
    </location>
</feature>
<dbReference type="EMBL" id="RBXR01000001">
    <property type="protein sequence ID" value="RKT74368.1"/>
    <property type="molecule type" value="Genomic_DNA"/>
</dbReference>
<feature type="transmembrane region" description="Helical" evidence="1">
    <location>
        <begin position="428"/>
        <end position="451"/>
    </location>
</feature>
<keyword evidence="1" id="KW-0812">Transmembrane</keyword>
<gene>
    <name evidence="2" type="ORF">DFJ66_7713</name>
</gene>
<evidence type="ECO:0000313" key="3">
    <source>
        <dbReference type="Proteomes" id="UP000272729"/>
    </source>
</evidence>
<keyword evidence="3" id="KW-1185">Reference proteome</keyword>
<keyword evidence="1" id="KW-1133">Transmembrane helix</keyword>
<dbReference type="AlphaFoldDB" id="A0A495XRS6"/>
<evidence type="ECO:0000313" key="2">
    <source>
        <dbReference type="EMBL" id="RKT74368.1"/>
    </source>
</evidence>
<dbReference type="Proteomes" id="UP000272729">
    <property type="component" value="Unassembled WGS sequence"/>
</dbReference>
<organism evidence="2 3">
    <name type="scientific">Saccharothrix variisporea</name>
    <dbReference type="NCBI Taxonomy" id="543527"/>
    <lineage>
        <taxon>Bacteria</taxon>
        <taxon>Bacillati</taxon>
        <taxon>Actinomycetota</taxon>
        <taxon>Actinomycetes</taxon>
        <taxon>Pseudonocardiales</taxon>
        <taxon>Pseudonocardiaceae</taxon>
        <taxon>Saccharothrix</taxon>
    </lineage>
</organism>